<evidence type="ECO:0000256" key="1">
    <source>
        <dbReference type="SAM" id="MobiDB-lite"/>
    </source>
</evidence>
<feature type="compositionally biased region" description="Basic and acidic residues" evidence="1">
    <location>
        <begin position="26"/>
        <end position="39"/>
    </location>
</feature>
<gene>
    <name evidence="2" type="ORF">PSALAMII_LOCUS9969</name>
</gene>
<name>A0A9W4JU43_9EURO</name>
<evidence type="ECO:0000313" key="3">
    <source>
        <dbReference type="Proteomes" id="UP001152649"/>
    </source>
</evidence>
<evidence type="ECO:0000313" key="2">
    <source>
        <dbReference type="EMBL" id="CAG8421895.1"/>
    </source>
</evidence>
<reference evidence="2" key="1">
    <citation type="submission" date="2021-07" db="EMBL/GenBank/DDBJ databases">
        <authorList>
            <person name="Branca A.L. A."/>
        </authorList>
    </citation>
    <scope>NUCLEOTIDE SEQUENCE</scope>
</reference>
<proteinExistence type="predicted"/>
<feature type="region of interest" description="Disordered" evidence="1">
    <location>
        <begin position="1"/>
        <end position="58"/>
    </location>
</feature>
<organism evidence="2 3">
    <name type="scientific">Penicillium salamii</name>
    <dbReference type="NCBI Taxonomy" id="1612424"/>
    <lineage>
        <taxon>Eukaryota</taxon>
        <taxon>Fungi</taxon>
        <taxon>Dikarya</taxon>
        <taxon>Ascomycota</taxon>
        <taxon>Pezizomycotina</taxon>
        <taxon>Eurotiomycetes</taxon>
        <taxon>Eurotiomycetidae</taxon>
        <taxon>Eurotiales</taxon>
        <taxon>Aspergillaceae</taxon>
        <taxon>Penicillium</taxon>
    </lineage>
</organism>
<keyword evidence="3" id="KW-1185">Reference proteome</keyword>
<sequence length="290" mass="32416">MAPALTSTKRPFDPIEDSLTSAAKKLRADPTEPEPKSESDSPTEPSAGLSKHWDNEDTQEDKRRAFTIQFLESFQKVCGDGLLSMPSRCSGGPLAGRYDYRRWAINMEKVLGMNGVAEVVEGKLVADSELSSYPHLRITLARVNALASHIINVNVTESSRSHLRGSKSPQESWGKLRDLYQLSPSELSLEGWSLIKEKKISHYSSACEYTGALQDAWLQVCMDQKDLFKQTQPMLCTALLHGLDGHEWSSWKHTILTDAQLGADFQKLADKVKSIDPQIRSKSKQRPMLK</sequence>
<protein>
    <submittedName>
        <fullName evidence="2">Uncharacterized protein</fullName>
    </submittedName>
</protein>
<dbReference type="AlphaFoldDB" id="A0A9W4JU43"/>
<dbReference type="OrthoDB" id="5350673at2759"/>
<dbReference type="Proteomes" id="UP001152649">
    <property type="component" value="Unassembled WGS sequence"/>
</dbReference>
<dbReference type="EMBL" id="CAJVPG010000444">
    <property type="protein sequence ID" value="CAG8421895.1"/>
    <property type="molecule type" value="Genomic_DNA"/>
</dbReference>
<accession>A0A9W4JU43</accession>
<comment type="caution">
    <text evidence="2">The sequence shown here is derived from an EMBL/GenBank/DDBJ whole genome shotgun (WGS) entry which is preliminary data.</text>
</comment>